<evidence type="ECO:0000256" key="6">
    <source>
        <dbReference type="ARBA" id="ARBA00023175"/>
    </source>
</evidence>
<dbReference type="InterPro" id="IPR001609">
    <property type="entry name" value="Myosin_head_motor_dom-like"/>
</dbReference>
<dbReference type="PROSITE" id="PS51456">
    <property type="entry name" value="MYOSIN_MOTOR"/>
    <property type="match status" value="1"/>
</dbReference>
<dbReference type="Proteomes" id="UP000292082">
    <property type="component" value="Unassembled WGS sequence"/>
</dbReference>
<proteinExistence type="inferred from homology"/>
<name>A0A4Q9PMM8_9APHY</name>
<gene>
    <name evidence="11" type="ORF">BD310DRAFT_688227</name>
</gene>
<evidence type="ECO:0000256" key="9">
    <source>
        <dbReference type="SAM" id="MobiDB-lite"/>
    </source>
</evidence>
<accession>A0A4Q9PMM8</accession>
<evidence type="ECO:0000256" key="4">
    <source>
        <dbReference type="ARBA" id="ARBA00023054"/>
    </source>
</evidence>
<dbReference type="GO" id="GO:0007015">
    <property type="term" value="P:actin filament organization"/>
    <property type="evidence" value="ECO:0007669"/>
    <property type="project" value="TreeGrafter"/>
</dbReference>
<evidence type="ECO:0000256" key="8">
    <source>
        <dbReference type="PROSITE-ProRule" id="PRU00782"/>
    </source>
</evidence>
<feature type="region of interest" description="Actin-binding" evidence="8">
    <location>
        <begin position="270"/>
        <end position="292"/>
    </location>
</feature>
<dbReference type="Gene3D" id="1.20.58.530">
    <property type="match status" value="1"/>
</dbReference>
<keyword evidence="12" id="KW-1185">Reference proteome</keyword>
<comment type="similarity">
    <text evidence="1 8">Belongs to the TRAFAC class myosin-kinesin ATPase superfamily. Myosin family.</text>
</comment>
<evidence type="ECO:0000256" key="7">
    <source>
        <dbReference type="ARBA" id="ARBA00023203"/>
    </source>
</evidence>
<dbReference type="Gene3D" id="3.40.850.10">
    <property type="entry name" value="Kinesin motor domain"/>
    <property type="match status" value="1"/>
</dbReference>
<evidence type="ECO:0000313" key="12">
    <source>
        <dbReference type="Proteomes" id="UP000292082"/>
    </source>
</evidence>
<sequence length="405" mass="46035">MRLGVPAISREIPCSSSPKPFCDLAWLGMGRASERASRLSKNSRPSARALRGLSFRMLVDRINHVPARPSSDFTFIDVHDTVGFEIFDVNGYEQLRINYINEKLRQCFYHHMFVFEQEYVREGFDGATIGVLSLFNEECIMLQPTDRTFTNKRHAIWATEPQARAGEEPHPATFKYEHAVRAGLHRAPLREAGRVPHRRLAEDPHGPCSTTTSCWSLSPPPSATSCPFAESSDMPLSTGTSASAATTIGKKRETKNGAFRHVAQRHKEQLSALMARLQGTQPHFVRCIVPNTLKKPGRVDVPLVLDELRCNGVLEDIRIARLGHPKRLPFVEFRQRYEVLTPGIIPTATWMTARRGPTHSRERRDALLFDIFSRLQQIHRAEADEEYLELRGRDMVDWAECKDLR</sequence>
<dbReference type="GO" id="GO:0016020">
    <property type="term" value="C:membrane"/>
    <property type="evidence" value="ECO:0007669"/>
    <property type="project" value="TreeGrafter"/>
</dbReference>
<feature type="region of interest" description="Disordered" evidence="9">
    <location>
        <begin position="226"/>
        <end position="245"/>
    </location>
</feature>
<dbReference type="InterPro" id="IPR027417">
    <property type="entry name" value="P-loop_NTPase"/>
</dbReference>
<keyword evidence="2" id="KW-0547">Nucleotide-binding</keyword>
<dbReference type="STRING" id="114155.A0A4Q9PMM8"/>
<keyword evidence="5 8" id="KW-0518">Myosin</keyword>
<protein>
    <submittedName>
        <fullName evidence="11">P-loop containing nucleoside triphosphate hydrolase protein</fullName>
    </submittedName>
</protein>
<dbReference type="PANTHER" id="PTHR13140">
    <property type="entry name" value="MYOSIN"/>
    <property type="match status" value="1"/>
</dbReference>
<keyword evidence="4" id="KW-0175">Coiled coil</keyword>
<dbReference type="InterPro" id="IPR036961">
    <property type="entry name" value="Kinesin_motor_dom_sf"/>
</dbReference>
<dbReference type="GO" id="GO:0005737">
    <property type="term" value="C:cytoplasm"/>
    <property type="evidence" value="ECO:0007669"/>
    <property type="project" value="TreeGrafter"/>
</dbReference>
<evidence type="ECO:0000256" key="5">
    <source>
        <dbReference type="ARBA" id="ARBA00023123"/>
    </source>
</evidence>
<evidence type="ECO:0000256" key="3">
    <source>
        <dbReference type="ARBA" id="ARBA00022840"/>
    </source>
</evidence>
<dbReference type="Pfam" id="PF00063">
    <property type="entry name" value="Myosin_head"/>
    <property type="match status" value="2"/>
</dbReference>
<evidence type="ECO:0000256" key="2">
    <source>
        <dbReference type="ARBA" id="ARBA00022741"/>
    </source>
</evidence>
<evidence type="ECO:0000256" key="1">
    <source>
        <dbReference type="ARBA" id="ARBA00008314"/>
    </source>
</evidence>
<dbReference type="GO" id="GO:0016787">
    <property type="term" value="F:hydrolase activity"/>
    <property type="evidence" value="ECO:0007669"/>
    <property type="project" value="UniProtKB-KW"/>
</dbReference>
<keyword evidence="3" id="KW-0067">ATP-binding</keyword>
<dbReference type="GO" id="GO:0051015">
    <property type="term" value="F:actin filament binding"/>
    <property type="evidence" value="ECO:0007669"/>
    <property type="project" value="TreeGrafter"/>
</dbReference>
<dbReference type="GO" id="GO:0005524">
    <property type="term" value="F:ATP binding"/>
    <property type="evidence" value="ECO:0007669"/>
    <property type="project" value="UniProtKB-KW"/>
</dbReference>
<dbReference type="SUPFAM" id="SSF52540">
    <property type="entry name" value="P-loop containing nucleoside triphosphate hydrolases"/>
    <property type="match status" value="1"/>
</dbReference>
<dbReference type="GO" id="GO:0016459">
    <property type="term" value="C:myosin complex"/>
    <property type="evidence" value="ECO:0007669"/>
    <property type="project" value="UniProtKB-KW"/>
</dbReference>
<keyword evidence="11" id="KW-0378">Hydrolase</keyword>
<reference evidence="11 12" key="1">
    <citation type="submission" date="2019-01" db="EMBL/GenBank/DDBJ databases">
        <title>Draft genome sequences of three monokaryotic isolates of the white-rot basidiomycete fungus Dichomitus squalens.</title>
        <authorList>
            <consortium name="DOE Joint Genome Institute"/>
            <person name="Lopez S.C."/>
            <person name="Andreopoulos B."/>
            <person name="Pangilinan J."/>
            <person name="Lipzen A."/>
            <person name="Riley R."/>
            <person name="Ahrendt S."/>
            <person name="Ng V."/>
            <person name="Barry K."/>
            <person name="Daum C."/>
            <person name="Grigoriev I.V."/>
            <person name="Hilden K.S."/>
            <person name="Makela M.R."/>
            <person name="de Vries R.P."/>
        </authorList>
    </citation>
    <scope>NUCLEOTIDE SEQUENCE [LARGE SCALE GENOMIC DNA]</scope>
    <source>
        <strain evidence="11 12">CBS 464.89</strain>
    </source>
</reference>
<dbReference type="SMART" id="SM00242">
    <property type="entry name" value="MYSc"/>
    <property type="match status" value="1"/>
</dbReference>
<keyword evidence="6" id="KW-0505">Motor protein</keyword>
<comment type="caution">
    <text evidence="8">Lacks conserved residue(s) required for the propagation of feature annotation.</text>
</comment>
<feature type="domain" description="Myosin motor" evidence="10">
    <location>
        <begin position="1"/>
        <end position="405"/>
    </location>
</feature>
<dbReference type="EMBL" id="ML145169">
    <property type="protein sequence ID" value="TBU55415.1"/>
    <property type="molecule type" value="Genomic_DNA"/>
</dbReference>
<dbReference type="PANTHER" id="PTHR13140:SF857">
    <property type="entry name" value="MYOSIN-11"/>
    <property type="match status" value="1"/>
</dbReference>
<organism evidence="11 12">
    <name type="scientific">Dichomitus squalens</name>
    <dbReference type="NCBI Taxonomy" id="114155"/>
    <lineage>
        <taxon>Eukaryota</taxon>
        <taxon>Fungi</taxon>
        <taxon>Dikarya</taxon>
        <taxon>Basidiomycota</taxon>
        <taxon>Agaricomycotina</taxon>
        <taxon>Agaricomycetes</taxon>
        <taxon>Polyporales</taxon>
        <taxon>Polyporaceae</taxon>
        <taxon>Dichomitus</taxon>
    </lineage>
</organism>
<evidence type="ECO:0000259" key="10">
    <source>
        <dbReference type="PROSITE" id="PS51456"/>
    </source>
</evidence>
<evidence type="ECO:0000313" key="11">
    <source>
        <dbReference type="EMBL" id="TBU55415.1"/>
    </source>
</evidence>
<dbReference type="AlphaFoldDB" id="A0A4Q9PMM8"/>
<keyword evidence="7 8" id="KW-0009">Actin-binding</keyword>
<dbReference type="GO" id="GO:0000146">
    <property type="term" value="F:microfilament motor activity"/>
    <property type="evidence" value="ECO:0007669"/>
    <property type="project" value="TreeGrafter"/>
</dbReference>